<accession>A0A4U5R181</accession>
<protein>
    <submittedName>
        <fullName evidence="2">Uncharacterized protein</fullName>
    </submittedName>
</protein>
<feature type="region of interest" description="Disordered" evidence="1">
    <location>
        <begin position="140"/>
        <end position="183"/>
    </location>
</feature>
<reference evidence="2" key="1">
    <citation type="submission" date="2018-10" db="EMBL/GenBank/DDBJ databases">
        <title>Population genomic analysis revealed the cold adaptation of white poplar.</title>
        <authorList>
            <person name="Liu Y.-J."/>
        </authorList>
    </citation>
    <scope>NUCLEOTIDE SEQUENCE [LARGE SCALE GENOMIC DNA]</scope>
    <source>
        <strain evidence="2">PAL-ZL1</strain>
    </source>
</reference>
<evidence type="ECO:0000256" key="1">
    <source>
        <dbReference type="SAM" id="MobiDB-lite"/>
    </source>
</evidence>
<gene>
    <name evidence="2" type="ORF">D5086_0000013430</name>
</gene>
<name>A0A4U5R181_POPAL</name>
<dbReference type="AlphaFoldDB" id="A0A4U5R181"/>
<organism evidence="2">
    <name type="scientific">Populus alba</name>
    <name type="common">White poplar</name>
    <dbReference type="NCBI Taxonomy" id="43335"/>
    <lineage>
        <taxon>Eukaryota</taxon>
        <taxon>Viridiplantae</taxon>
        <taxon>Streptophyta</taxon>
        <taxon>Embryophyta</taxon>
        <taxon>Tracheophyta</taxon>
        <taxon>Spermatophyta</taxon>
        <taxon>Magnoliopsida</taxon>
        <taxon>eudicotyledons</taxon>
        <taxon>Gunneridae</taxon>
        <taxon>Pentapetalae</taxon>
        <taxon>rosids</taxon>
        <taxon>fabids</taxon>
        <taxon>Malpighiales</taxon>
        <taxon>Salicaceae</taxon>
        <taxon>Saliceae</taxon>
        <taxon>Populus</taxon>
    </lineage>
</organism>
<comment type="caution">
    <text evidence="2">The sequence shown here is derived from an EMBL/GenBank/DDBJ whole genome shotgun (WGS) entry which is preliminary data.</text>
</comment>
<dbReference type="EMBL" id="RCHU01000034">
    <property type="protein sequence ID" value="TKS17442.1"/>
    <property type="molecule type" value="Genomic_DNA"/>
</dbReference>
<evidence type="ECO:0000313" key="2">
    <source>
        <dbReference type="EMBL" id="TKS17442.1"/>
    </source>
</evidence>
<sequence>MKEGTMERRDTTIKKFILVTLTHADRRPTAKKELVRGLDNYSTDGPWQRNHIVKVGIIFMQGAYSCKQPFVLTAHFEASSIKELGHLSMSRSGKRVKAIPPRHSASFSFSCEGGAFLTDRTRPGTNSRSSTTRLKISVENEGEPFPPGLKGMKSSSVPPWRPHIPVSSDATSNSGRAYVNPIG</sequence>
<proteinExistence type="predicted"/>